<organism evidence="12 13">
    <name type="scientific">Carpediemonas membranifera</name>
    <dbReference type="NCBI Taxonomy" id="201153"/>
    <lineage>
        <taxon>Eukaryota</taxon>
        <taxon>Metamonada</taxon>
        <taxon>Carpediemonas-like organisms</taxon>
        <taxon>Carpediemonas</taxon>
    </lineage>
</organism>
<evidence type="ECO:0000256" key="4">
    <source>
        <dbReference type="ARBA" id="ARBA00022540"/>
    </source>
</evidence>
<dbReference type="GO" id="GO:0002183">
    <property type="term" value="P:cytoplasmic translational initiation"/>
    <property type="evidence" value="ECO:0007669"/>
    <property type="project" value="TreeGrafter"/>
</dbReference>
<dbReference type="InterPro" id="IPR056818">
    <property type="entry name" value="GlmU/GlgC-like_hexapep"/>
</dbReference>
<dbReference type="AlphaFoldDB" id="A0A8J6B9I2"/>
<evidence type="ECO:0000256" key="7">
    <source>
        <dbReference type="ARBA" id="ARBA00044229"/>
    </source>
</evidence>
<evidence type="ECO:0000259" key="10">
    <source>
        <dbReference type="Pfam" id="PF00483"/>
    </source>
</evidence>
<sequence>MLDAHAVLIVGYESPIDPLTQDRNLPFVTVLGKTLLAHGLDSLIRSQFKSIVVLCPEIYSDTIQDKVGSMDENEMEITVRSPQQEESPVEAIASLVKDGLLTTDTLIIPANLVTDLSFPEMMRRFYLATRPCEDGADAHIMVCMSALHPSAPQTDNKDQDANVWVTGTAEVDVVSQTRPLVWLSAHESFNQAEKINVSQYVASKHGTVTYTAYRRPPHAVVLNVAALQHIIANDDCSGNFDHDLLPYLAHQQSKPGASSPRVHLVDHCGAAFLGRVGTRWSYIETVNALIKHYGASKDALFDVPPNRKGSEYPDRVEAVKSWIPNPHVNALPLFEVAELEMPEKAALMKDLEGLKPREKKKREKAIDKALKAAKNLKLICVRSSYVDGTATVEWAPEDPAASIMDLDDSVATVVQSSVIMPGASVGPRCTLDGVIVCENGRVGAGCRLVNCIVGPGAVVEPGTDNRASTERKQAFVNIAQTARV</sequence>
<accession>A0A8J6B9I2</accession>
<dbReference type="InterPro" id="IPR029044">
    <property type="entry name" value="Nucleotide-diphossugar_trans"/>
</dbReference>
<comment type="caution">
    <text evidence="12">The sequence shown here is derived from an EMBL/GenBank/DDBJ whole genome shotgun (WGS) entry which is preliminary data.</text>
</comment>
<dbReference type="InterPro" id="IPR005835">
    <property type="entry name" value="NTP_transferase_dom"/>
</dbReference>
<keyword evidence="13" id="KW-1185">Reference proteome</keyword>
<feature type="domain" description="Glucose-1-phosphate adenylyltransferase/Bifunctional protein GlmU-like C-terminal hexapeptide" evidence="11">
    <location>
        <begin position="412"/>
        <end position="463"/>
    </location>
</feature>
<dbReference type="Proteomes" id="UP000717585">
    <property type="component" value="Unassembled WGS sequence"/>
</dbReference>
<gene>
    <name evidence="12" type="ORF">J8273_1343</name>
</gene>
<evidence type="ECO:0000313" key="12">
    <source>
        <dbReference type="EMBL" id="KAG9396994.1"/>
    </source>
</evidence>
<dbReference type="GO" id="GO:0005829">
    <property type="term" value="C:cytosol"/>
    <property type="evidence" value="ECO:0007669"/>
    <property type="project" value="UniProtKB-SubCell"/>
</dbReference>
<protein>
    <recommendedName>
        <fullName evidence="6">Translation initiation factor eIF2B subunit gamma</fullName>
    </recommendedName>
    <alternativeName>
        <fullName evidence="7">eIF2B GDP-GTP exchange factor subunit gamma</fullName>
    </alternativeName>
</protein>
<dbReference type="EMBL" id="JAHDYR010000004">
    <property type="protein sequence ID" value="KAG9396994.1"/>
    <property type="molecule type" value="Genomic_DNA"/>
</dbReference>
<comment type="subcellular location">
    <subcellularLocation>
        <location evidence="1">Cytoplasm</location>
        <location evidence="1">Cytosol</location>
    </subcellularLocation>
</comment>
<evidence type="ECO:0000256" key="1">
    <source>
        <dbReference type="ARBA" id="ARBA00004514"/>
    </source>
</evidence>
<reference evidence="12" key="1">
    <citation type="submission" date="2021-05" db="EMBL/GenBank/DDBJ databases">
        <title>A free-living protist that lacks canonical eukaryotic 1 DNA replication and segregation systems.</title>
        <authorList>
            <person name="Salas-Leiva D.E."/>
            <person name="Tromer E.C."/>
            <person name="Curtis B.A."/>
            <person name="Jerlstrom-Hultqvist J."/>
            <person name="Kolisko M."/>
            <person name="Yi Z."/>
            <person name="Salas-Leiva J.S."/>
            <person name="Gallot-Lavallee L."/>
            <person name="Kops G.J.P.L."/>
            <person name="Archibald J.M."/>
            <person name="Simpson A.G.B."/>
            <person name="Roger A.J."/>
        </authorList>
    </citation>
    <scope>NUCLEOTIDE SEQUENCE</scope>
    <source>
        <strain evidence="12">BICM</strain>
    </source>
</reference>
<dbReference type="SUPFAM" id="SSF53448">
    <property type="entry name" value="Nucleotide-diphospho-sugar transferases"/>
    <property type="match status" value="1"/>
</dbReference>
<dbReference type="Gene3D" id="3.90.550.10">
    <property type="entry name" value="Spore Coat Polysaccharide Biosynthesis Protein SpsA, Chain A"/>
    <property type="match status" value="1"/>
</dbReference>
<dbReference type="GO" id="GO:0016740">
    <property type="term" value="F:transferase activity"/>
    <property type="evidence" value="ECO:0007669"/>
    <property type="project" value="UniProtKB-KW"/>
</dbReference>
<keyword evidence="12" id="KW-0808">Transferase</keyword>
<dbReference type="Pfam" id="PF00483">
    <property type="entry name" value="NTP_transferase"/>
    <property type="match status" value="1"/>
</dbReference>
<keyword evidence="3" id="KW-0963">Cytoplasm</keyword>
<dbReference type="Pfam" id="PF24894">
    <property type="entry name" value="Hexapep_GlmU"/>
    <property type="match status" value="1"/>
</dbReference>
<feature type="domain" description="Nucleotidyl transferase" evidence="10">
    <location>
        <begin position="16"/>
        <end position="125"/>
    </location>
</feature>
<comment type="function">
    <text evidence="8">Acts as a component of the translation initiation factor 2B (eIF2B) complex, which catalyzes the exchange of GDP for GTP on the eukaryotic initiation factor 2 (eIF2) complex gamma subunit. Its guanine nucleotide exchange factor activity is repressed when bound to eIF2 complex phosphorylated on the alpha subunit, thereby limiting the amount of methionyl-initiator methionine tRNA available to the ribosome and consequently global translation is repressed.</text>
</comment>
<keyword evidence="5" id="KW-0648">Protein biosynthesis</keyword>
<dbReference type="PANTHER" id="PTHR45989">
    <property type="entry name" value="TRANSLATION INITIATION FACTOR EIF-2B SUBUNIT GAMMA"/>
    <property type="match status" value="1"/>
</dbReference>
<comment type="subunit">
    <text evidence="9">Component of the translation initiation factor 2B (eIF2B) complex which is a heterodecamer of two sets of five different subunits: alpha, beta, gamma, delta and epsilon. Subunits alpha, beta and delta comprise a regulatory subcomplex and subunits epsilon and gamma comprise a catalytic subcomplex. Within the complex, the hexameric regulatory complex resides at the center, with the two heterodimeric catalytic subcomplexes bound on opposite sides.</text>
</comment>
<dbReference type="GO" id="GO:0003743">
    <property type="term" value="F:translation initiation factor activity"/>
    <property type="evidence" value="ECO:0007669"/>
    <property type="project" value="UniProtKB-KW"/>
</dbReference>
<evidence type="ECO:0000256" key="6">
    <source>
        <dbReference type="ARBA" id="ARBA00044196"/>
    </source>
</evidence>
<dbReference type="GO" id="GO:0005851">
    <property type="term" value="C:eukaryotic translation initiation factor 2B complex"/>
    <property type="evidence" value="ECO:0007669"/>
    <property type="project" value="TreeGrafter"/>
</dbReference>
<dbReference type="PANTHER" id="PTHR45989:SF1">
    <property type="entry name" value="TRANSLATION INITIATION FACTOR EIF-2B SUBUNIT GAMMA"/>
    <property type="match status" value="1"/>
</dbReference>
<dbReference type="GO" id="GO:0005085">
    <property type="term" value="F:guanyl-nucleotide exchange factor activity"/>
    <property type="evidence" value="ECO:0007669"/>
    <property type="project" value="TreeGrafter"/>
</dbReference>
<dbReference type="Gene3D" id="2.160.10.10">
    <property type="entry name" value="Hexapeptide repeat proteins"/>
    <property type="match status" value="1"/>
</dbReference>
<dbReference type="InterPro" id="IPR051960">
    <property type="entry name" value="eIF2B_gamma"/>
</dbReference>
<evidence type="ECO:0000256" key="8">
    <source>
        <dbReference type="ARBA" id="ARBA00045373"/>
    </source>
</evidence>
<evidence type="ECO:0000256" key="3">
    <source>
        <dbReference type="ARBA" id="ARBA00022490"/>
    </source>
</evidence>
<evidence type="ECO:0000256" key="5">
    <source>
        <dbReference type="ARBA" id="ARBA00022917"/>
    </source>
</evidence>
<proteinExistence type="inferred from homology"/>
<evidence type="ECO:0000256" key="9">
    <source>
        <dbReference type="ARBA" id="ARBA00046432"/>
    </source>
</evidence>
<evidence type="ECO:0000259" key="11">
    <source>
        <dbReference type="Pfam" id="PF24894"/>
    </source>
</evidence>
<name>A0A8J6B9I2_9EUKA</name>
<evidence type="ECO:0000256" key="2">
    <source>
        <dbReference type="ARBA" id="ARBA00007878"/>
    </source>
</evidence>
<evidence type="ECO:0000313" key="13">
    <source>
        <dbReference type="Proteomes" id="UP000717585"/>
    </source>
</evidence>
<keyword evidence="4" id="KW-0396">Initiation factor</keyword>
<comment type="similarity">
    <text evidence="2">Belongs to the eIF-2B gamma/epsilon subunits family.</text>
</comment>